<evidence type="ECO:0000256" key="2">
    <source>
        <dbReference type="ARBA" id="ARBA00022685"/>
    </source>
</evidence>
<dbReference type="Gene3D" id="1.10.100.10">
    <property type="entry name" value="Insulin-like"/>
    <property type="match status" value="1"/>
</dbReference>
<dbReference type="AlphaFoldDB" id="A0ABD3XHY6"/>
<evidence type="ECO:0000256" key="3">
    <source>
        <dbReference type="ARBA" id="ARBA00022729"/>
    </source>
</evidence>
<dbReference type="InterPro" id="IPR036438">
    <property type="entry name" value="Insulin-like_sf"/>
</dbReference>
<dbReference type="PRINTS" id="PR00276">
    <property type="entry name" value="INSULINFAMLY"/>
</dbReference>
<evidence type="ECO:0000259" key="7">
    <source>
        <dbReference type="SMART" id="SM00078"/>
    </source>
</evidence>
<keyword evidence="5" id="KW-0964">Secreted</keyword>
<dbReference type="InterPro" id="IPR022353">
    <property type="entry name" value="Insulin_CS"/>
</dbReference>
<dbReference type="InterPro" id="IPR022352">
    <property type="entry name" value="Ins/IGF/rlx"/>
</dbReference>
<dbReference type="PROSITE" id="PS00262">
    <property type="entry name" value="INSULIN"/>
    <property type="match status" value="1"/>
</dbReference>
<evidence type="ECO:0000313" key="8">
    <source>
        <dbReference type="EMBL" id="KAL3885345.1"/>
    </source>
</evidence>
<accession>A0ABD3XHY6</accession>
<evidence type="ECO:0000256" key="5">
    <source>
        <dbReference type="RuleBase" id="RU000406"/>
    </source>
</evidence>
<dbReference type="PANTHER" id="PTHR13647">
    <property type="entry name" value="INSULIN-LIKE PEPTIDE 2-RELATED"/>
    <property type="match status" value="1"/>
</dbReference>
<keyword evidence="9" id="KW-1185">Reference proteome</keyword>
<keyword evidence="3 6" id="KW-0732">Signal</keyword>
<evidence type="ECO:0000256" key="4">
    <source>
        <dbReference type="ARBA" id="ARBA00023157"/>
    </source>
</evidence>
<gene>
    <name evidence="8" type="ORF">ACJMK2_025416</name>
</gene>
<dbReference type="SUPFAM" id="SSF56994">
    <property type="entry name" value="Insulin-like"/>
    <property type="match status" value="1"/>
</dbReference>
<dbReference type="EMBL" id="JBJQND010000002">
    <property type="protein sequence ID" value="KAL3885345.1"/>
    <property type="molecule type" value="Genomic_DNA"/>
</dbReference>
<organism evidence="8 9">
    <name type="scientific">Sinanodonta woodiana</name>
    <name type="common">Chinese pond mussel</name>
    <name type="synonym">Anodonta woodiana</name>
    <dbReference type="NCBI Taxonomy" id="1069815"/>
    <lineage>
        <taxon>Eukaryota</taxon>
        <taxon>Metazoa</taxon>
        <taxon>Spiralia</taxon>
        <taxon>Lophotrochozoa</taxon>
        <taxon>Mollusca</taxon>
        <taxon>Bivalvia</taxon>
        <taxon>Autobranchia</taxon>
        <taxon>Heteroconchia</taxon>
        <taxon>Palaeoheterodonta</taxon>
        <taxon>Unionida</taxon>
        <taxon>Unionoidea</taxon>
        <taxon>Unionidae</taxon>
        <taxon>Unioninae</taxon>
        <taxon>Sinanodonta</taxon>
    </lineage>
</organism>
<dbReference type="Proteomes" id="UP001634394">
    <property type="component" value="Unassembled WGS sequence"/>
</dbReference>
<comment type="subcellular location">
    <subcellularLocation>
        <location evidence="5">Secreted</location>
    </subcellularLocation>
</comment>
<reference evidence="8 9" key="1">
    <citation type="submission" date="2024-11" db="EMBL/GenBank/DDBJ databases">
        <title>Chromosome-level genome assembly of the freshwater bivalve Anodonta woodiana.</title>
        <authorList>
            <person name="Chen X."/>
        </authorList>
    </citation>
    <scope>NUCLEOTIDE SEQUENCE [LARGE SCALE GENOMIC DNA]</scope>
    <source>
        <strain evidence="8">MN2024</strain>
        <tissue evidence="8">Gills</tissue>
    </source>
</reference>
<name>A0ABD3XHY6_SINWO</name>
<evidence type="ECO:0000313" key="9">
    <source>
        <dbReference type="Proteomes" id="UP001634394"/>
    </source>
</evidence>
<feature type="signal peptide" evidence="6">
    <location>
        <begin position="1"/>
        <end position="25"/>
    </location>
</feature>
<keyword evidence="2" id="KW-0165">Cleavage on pair of basic residues</keyword>
<dbReference type="PANTHER" id="PTHR13647:SF4">
    <property type="entry name" value="INSULIN-LIKE PEPTIDE 1-RELATED"/>
    <property type="match status" value="1"/>
</dbReference>
<evidence type="ECO:0000256" key="1">
    <source>
        <dbReference type="ARBA" id="ARBA00009034"/>
    </source>
</evidence>
<dbReference type="SMART" id="SM00078">
    <property type="entry name" value="IlGF"/>
    <property type="match status" value="1"/>
</dbReference>
<dbReference type="Pfam" id="PF00049">
    <property type="entry name" value="Insulin"/>
    <property type="match status" value="1"/>
</dbReference>
<sequence length="149" mass="16667">MVERIQTQTVLLFLVICVQLYCVSSDATKACSVMTQRPHPQGLCGNKISRVLQLLCGESGYNQKKYKKRSAIQGSPNDLSPFYQNFYGKEEANSFLAKRVEFYQTGISCECCYNKCSVPELVTYCNGGKAKGLETIQLLLNKDARGFPL</sequence>
<comment type="caution">
    <text evidence="8">The sequence shown here is derived from an EMBL/GenBank/DDBJ whole genome shotgun (WGS) entry which is preliminary data.</text>
</comment>
<comment type="similarity">
    <text evidence="1 5">Belongs to the insulin family.</text>
</comment>
<proteinExistence type="inferred from homology"/>
<evidence type="ECO:0000256" key="6">
    <source>
        <dbReference type="SAM" id="SignalP"/>
    </source>
</evidence>
<feature type="domain" description="Insulin-like" evidence="7">
    <location>
        <begin position="41"/>
        <end position="125"/>
    </location>
</feature>
<dbReference type="InterPro" id="IPR016179">
    <property type="entry name" value="Insulin-like"/>
</dbReference>
<protein>
    <recommendedName>
        <fullName evidence="7">Insulin-like domain-containing protein</fullName>
    </recommendedName>
</protein>
<feature type="chain" id="PRO_5044893346" description="Insulin-like domain-containing protein" evidence="6">
    <location>
        <begin position="26"/>
        <end position="149"/>
    </location>
</feature>
<dbReference type="GO" id="GO:0005576">
    <property type="term" value="C:extracellular region"/>
    <property type="evidence" value="ECO:0007669"/>
    <property type="project" value="UniProtKB-SubCell"/>
</dbReference>
<keyword evidence="4" id="KW-1015">Disulfide bond</keyword>